<protein>
    <submittedName>
        <fullName evidence="3">Uncharacterized protein</fullName>
    </submittedName>
</protein>
<accession>A0ABU0HE32</accession>
<evidence type="ECO:0000313" key="4">
    <source>
        <dbReference type="Proteomes" id="UP001236369"/>
    </source>
</evidence>
<comment type="caution">
    <text evidence="3">The sequence shown here is derived from an EMBL/GenBank/DDBJ whole genome shotgun (WGS) entry which is preliminary data.</text>
</comment>
<gene>
    <name evidence="3" type="ORF">QO016_000027</name>
</gene>
<evidence type="ECO:0000313" key="3">
    <source>
        <dbReference type="EMBL" id="MDQ0440550.1"/>
    </source>
</evidence>
<name>A0ABU0HE32_9HYPH</name>
<feature type="signal peptide" evidence="2">
    <location>
        <begin position="1"/>
        <end position="24"/>
    </location>
</feature>
<feature type="compositionally biased region" description="Basic residues" evidence="1">
    <location>
        <begin position="65"/>
        <end position="77"/>
    </location>
</feature>
<dbReference type="Proteomes" id="UP001236369">
    <property type="component" value="Unassembled WGS sequence"/>
</dbReference>
<keyword evidence="4" id="KW-1185">Reference proteome</keyword>
<proteinExistence type="predicted"/>
<reference evidence="3 4" key="1">
    <citation type="submission" date="2023-07" db="EMBL/GenBank/DDBJ databases">
        <title>Genomic Encyclopedia of Type Strains, Phase IV (KMG-IV): sequencing the most valuable type-strain genomes for metagenomic binning, comparative biology and taxonomic classification.</title>
        <authorList>
            <person name="Goeker M."/>
        </authorList>
    </citation>
    <scope>NUCLEOTIDE SEQUENCE [LARGE SCALE GENOMIC DNA]</scope>
    <source>
        <strain evidence="3 4">DSM 19562</strain>
    </source>
</reference>
<keyword evidence="2" id="KW-0732">Signal</keyword>
<evidence type="ECO:0000256" key="1">
    <source>
        <dbReference type="SAM" id="MobiDB-lite"/>
    </source>
</evidence>
<evidence type="ECO:0000256" key="2">
    <source>
        <dbReference type="SAM" id="SignalP"/>
    </source>
</evidence>
<feature type="region of interest" description="Disordered" evidence="1">
    <location>
        <begin position="35"/>
        <end position="77"/>
    </location>
</feature>
<feature type="chain" id="PRO_5046273585" evidence="2">
    <location>
        <begin position="25"/>
        <end position="77"/>
    </location>
</feature>
<organism evidence="3 4">
    <name type="scientific">Methylobacterium persicinum</name>
    <dbReference type="NCBI Taxonomy" id="374426"/>
    <lineage>
        <taxon>Bacteria</taxon>
        <taxon>Pseudomonadati</taxon>
        <taxon>Pseudomonadota</taxon>
        <taxon>Alphaproteobacteria</taxon>
        <taxon>Hyphomicrobiales</taxon>
        <taxon>Methylobacteriaceae</taxon>
        <taxon>Methylobacterium</taxon>
    </lineage>
</organism>
<feature type="compositionally biased region" description="Polar residues" evidence="1">
    <location>
        <begin position="51"/>
        <end position="60"/>
    </location>
</feature>
<dbReference type="EMBL" id="JAUSVV010000001">
    <property type="protein sequence ID" value="MDQ0440550.1"/>
    <property type="molecule type" value="Genomic_DNA"/>
</dbReference>
<sequence length="77" mass="8463">MRTKIVPVFTGLAMLAALPGHALAGWMDNVPSRFIPQTHRTPPHPVEATDVGSTTGSLTEMTRRPSNRKPVRPARDY</sequence>